<dbReference type="EMBL" id="JAMYWD010000010">
    <property type="protein sequence ID" value="KAJ4957643.1"/>
    <property type="molecule type" value="Genomic_DNA"/>
</dbReference>
<name>A0A9Q0H149_9MAGN</name>
<dbReference type="Pfam" id="PF14009">
    <property type="entry name" value="PADRE"/>
    <property type="match status" value="1"/>
</dbReference>
<dbReference type="InterPro" id="IPR025322">
    <property type="entry name" value="PADRE_dom"/>
</dbReference>
<comment type="caution">
    <text evidence="2">The sequence shown here is derived from an EMBL/GenBank/DDBJ whole genome shotgun (WGS) entry which is preliminary data.</text>
</comment>
<dbReference type="PANTHER" id="PTHR33052">
    <property type="entry name" value="DUF4228 DOMAIN PROTEIN-RELATED"/>
    <property type="match status" value="1"/>
</dbReference>
<proteinExistence type="predicted"/>
<dbReference type="AlphaFoldDB" id="A0A9Q0H149"/>
<reference evidence="2" key="1">
    <citation type="journal article" date="2023" name="Plant J.">
        <title>The genome of the king protea, Protea cynaroides.</title>
        <authorList>
            <person name="Chang J."/>
            <person name="Duong T.A."/>
            <person name="Schoeman C."/>
            <person name="Ma X."/>
            <person name="Roodt D."/>
            <person name="Barker N."/>
            <person name="Li Z."/>
            <person name="Van de Peer Y."/>
            <person name="Mizrachi E."/>
        </authorList>
    </citation>
    <scope>NUCLEOTIDE SEQUENCE</scope>
    <source>
        <tissue evidence="2">Young leaves</tissue>
    </source>
</reference>
<accession>A0A9Q0H149</accession>
<dbReference type="OrthoDB" id="736928at2759"/>
<evidence type="ECO:0000313" key="2">
    <source>
        <dbReference type="EMBL" id="KAJ4957643.1"/>
    </source>
</evidence>
<keyword evidence="3" id="KW-1185">Reference proteome</keyword>
<evidence type="ECO:0000256" key="1">
    <source>
        <dbReference type="SAM" id="MobiDB-lite"/>
    </source>
</evidence>
<feature type="compositionally biased region" description="Polar residues" evidence="1">
    <location>
        <begin position="142"/>
        <end position="164"/>
    </location>
</feature>
<evidence type="ECO:0000313" key="3">
    <source>
        <dbReference type="Proteomes" id="UP001141806"/>
    </source>
</evidence>
<sequence>MVSGCCFCRKSSSSSFNGVRVVHINGFVEDLEDPVTVGELIGKTHEHFVSTSAQLLSFKSSKTLPQETQLQQGQIYFLLPFSILESESSVDLIYLSNRLTAIAKRFGSKVRSSKRKCLVWERSNSTTMMRLNSFPPSKRRSNSTTMMANPFSPSKGRSNSTSMGDNPRTERINPFSEHVMSAVAQESWKPILDSITERSFGSPCDEVDLSQPLI</sequence>
<gene>
    <name evidence="2" type="ORF">NE237_024754</name>
</gene>
<dbReference type="Proteomes" id="UP001141806">
    <property type="component" value="Unassembled WGS sequence"/>
</dbReference>
<protein>
    <submittedName>
        <fullName evidence="2">Uncharacterized protein</fullName>
    </submittedName>
</protein>
<feature type="region of interest" description="Disordered" evidence="1">
    <location>
        <begin position="134"/>
        <end position="172"/>
    </location>
</feature>
<organism evidence="2 3">
    <name type="scientific">Protea cynaroides</name>
    <dbReference type="NCBI Taxonomy" id="273540"/>
    <lineage>
        <taxon>Eukaryota</taxon>
        <taxon>Viridiplantae</taxon>
        <taxon>Streptophyta</taxon>
        <taxon>Embryophyta</taxon>
        <taxon>Tracheophyta</taxon>
        <taxon>Spermatophyta</taxon>
        <taxon>Magnoliopsida</taxon>
        <taxon>Proteales</taxon>
        <taxon>Proteaceae</taxon>
        <taxon>Protea</taxon>
    </lineage>
</organism>